<proteinExistence type="predicted"/>
<dbReference type="RefSeq" id="WP_307346025.1">
    <property type="nucleotide sequence ID" value="NZ_JAUSUD010000031.1"/>
</dbReference>
<comment type="caution">
    <text evidence="1">The sequence shown here is derived from an EMBL/GenBank/DDBJ whole genome shotgun (WGS) entry which is preliminary data.</text>
</comment>
<evidence type="ECO:0008006" key="3">
    <source>
        <dbReference type="Google" id="ProtNLM"/>
    </source>
</evidence>
<name>A0ABT9ZLG6_9BACI</name>
<dbReference type="Pfam" id="PF14568">
    <property type="entry name" value="SUKH_6"/>
    <property type="match status" value="1"/>
</dbReference>
<gene>
    <name evidence="1" type="ORF">J2S19_004472</name>
</gene>
<dbReference type="Gene3D" id="3.40.1580.10">
    <property type="entry name" value="SMI1/KNR4-like"/>
    <property type="match status" value="1"/>
</dbReference>
<dbReference type="SUPFAM" id="SSF160631">
    <property type="entry name" value="SMI1/KNR4-like"/>
    <property type="match status" value="1"/>
</dbReference>
<dbReference type="InterPro" id="IPR037883">
    <property type="entry name" value="Knr4/Smi1-like_sf"/>
</dbReference>
<sequence>MDKLFKILPPPEIPQKTGDKEKWLRFFDTLGTELPSDYVKFIETYGTGGIDNFLWILTPFVNDENVNYLGRQKEMTDAYIQSKENFPQYYKHDVYPSSGGIIPWAYTDNGDELYWLTDGKPDEWKIVVYESRSPENYTYSLTMVEFLYQVIMKELKCNAFPNDFPSDETTFVSVNVE</sequence>
<reference evidence="1 2" key="1">
    <citation type="submission" date="2023-07" db="EMBL/GenBank/DDBJ databases">
        <title>Genomic Encyclopedia of Type Strains, Phase IV (KMG-IV): sequencing the most valuable type-strain genomes for metagenomic binning, comparative biology and taxonomic classification.</title>
        <authorList>
            <person name="Goeker M."/>
        </authorList>
    </citation>
    <scope>NUCLEOTIDE SEQUENCE [LARGE SCALE GENOMIC DNA]</scope>
    <source>
        <strain evidence="1 2">DSM 29005</strain>
    </source>
</reference>
<dbReference type="EMBL" id="JAUSUD010000031">
    <property type="protein sequence ID" value="MDQ0233131.1"/>
    <property type="molecule type" value="Genomic_DNA"/>
</dbReference>
<keyword evidence="2" id="KW-1185">Reference proteome</keyword>
<dbReference type="Proteomes" id="UP001234495">
    <property type="component" value="Unassembled WGS sequence"/>
</dbReference>
<organism evidence="1 2">
    <name type="scientific">Metabacillus malikii</name>
    <dbReference type="NCBI Taxonomy" id="1504265"/>
    <lineage>
        <taxon>Bacteria</taxon>
        <taxon>Bacillati</taxon>
        <taxon>Bacillota</taxon>
        <taxon>Bacilli</taxon>
        <taxon>Bacillales</taxon>
        <taxon>Bacillaceae</taxon>
        <taxon>Metabacillus</taxon>
    </lineage>
</organism>
<evidence type="ECO:0000313" key="1">
    <source>
        <dbReference type="EMBL" id="MDQ0233131.1"/>
    </source>
</evidence>
<evidence type="ECO:0000313" key="2">
    <source>
        <dbReference type="Proteomes" id="UP001234495"/>
    </source>
</evidence>
<protein>
    <recommendedName>
        <fullName evidence="3">SMI1/KNR4 family protein</fullName>
    </recommendedName>
</protein>
<accession>A0ABT9ZLG6</accession>